<evidence type="ECO:0000259" key="1">
    <source>
        <dbReference type="PROSITE" id="PS50995"/>
    </source>
</evidence>
<dbReference type="AlphaFoldDB" id="G7TLX9"/>
<dbReference type="eggNOG" id="COG1846">
    <property type="taxonomic scope" value="Bacteria"/>
</dbReference>
<dbReference type="Gene3D" id="1.10.10.10">
    <property type="entry name" value="Winged helix-like DNA-binding domain superfamily/Winged helix DNA-binding domain"/>
    <property type="match status" value="1"/>
</dbReference>
<dbReference type="GO" id="GO:0006950">
    <property type="term" value="P:response to stress"/>
    <property type="evidence" value="ECO:0007669"/>
    <property type="project" value="TreeGrafter"/>
</dbReference>
<name>G7TLX9_XANOB</name>
<dbReference type="InterPro" id="IPR036390">
    <property type="entry name" value="WH_DNA-bd_sf"/>
</dbReference>
<protein>
    <submittedName>
        <fullName evidence="2">Transcriptional regulator MarR family</fullName>
    </submittedName>
</protein>
<proteinExistence type="predicted"/>
<dbReference type="HOGENOM" id="CLU_083287_17_1_6"/>
<dbReference type="GO" id="GO:0003700">
    <property type="term" value="F:DNA-binding transcription factor activity"/>
    <property type="evidence" value="ECO:0007669"/>
    <property type="project" value="InterPro"/>
</dbReference>
<dbReference type="SUPFAM" id="SSF46785">
    <property type="entry name" value="Winged helix' DNA-binding domain"/>
    <property type="match status" value="1"/>
</dbReference>
<feature type="domain" description="HTH marR-type" evidence="1">
    <location>
        <begin position="39"/>
        <end position="173"/>
    </location>
</feature>
<dbReference type="PANTHER" id="PTHR33164">
    <property type="entry name" value="TRANSCRIPTIONAL REGULATOR, MARR FAMILY"/>
    <property type="match status" value="1"/>
</dbReference>
<organism evidence="2 3">
    <name type="scientific">Xanthomonas oryzae pv. oryzicola (strain BLS256)</name>
    <dbReference type="NCBI Taxonomy" id="383407"/>
    <lineage>
        <taxon>Bacteria</taxon>
        <taxon>Pseudomonadati</taxon>
        <taxon>Pseudomonadota</taxon>
        <taxon>Gammaproteobacteria</taxon>
        <taxon>Lysobacterales</taxon>
        <taxon>Lysobacteraceae</taxon>
        <taxon>Xanthomonas</taxon>
    </lineage>
</organism>
<gene>
    <name evidence="2" type="ORF">XOC_3030</name>
</gene>
<dbReference type="SMART" id="SM00347">
    <property type="entry name" value="HTH_MARR"/>
    <property type="match status" value="1"/>
</dbReference>
<dbReference type="PROSITE" id="PS50995">
    <property type="entry name" value="HTH_MARR_2"/>
    <property type="match status" value="1"/>
</dbReference>
<dbReference type="PRINTS" id="PR00598">
    <property type="entry name" value="HTHMARR"/>
</dbReference>
<dbReference type="KEGG" id="xor:XOC_3030"/>
<dbReference type="InterPro" id="IPR036388">
    <property type="entry name" value="WH-like_DNA-bd_sf"/>
</dbReference>
<dbReference type="InterPro" id="IPR039422">
    <property type="entry name" value="MarR/SlyA-like"/>
</dbReference>
<dbReference type="EMBL" id="CP003057">
    <property type="protein sequence ID" value="AEQ97130.1"/>
    <property type="molecule type" value="Genomic_DNA"/>
</dbReference>
<dbReference type="PANTHER" id="PTHR33164:SF43">
    <property type="entry name" value="HTH-TYPE TRANSCRIPTIONAL REPRESSOR YETL"/>
    <property type="match status" value="1"/>
</dbReference>
<evidence type="ECO:0000313" key="3">
    <source>
        <dbReference type="Proteomes" id="UP000008851"/>
    </source>
</evidence>
<dbReference type="InterPro" id="IPR000835">
    <property type="entry name" value="HTH_MarR-typ"/>
</dbReference>
<evidence type="ECO:0000313" key="2">
    <source>
        <dbReference type="EMBL" id="AEQ97130.1"/>
    </source>
</evidence>
<accession>G7TLX9</accession>
<sequence>MNRPAIQECIQTGDMSSFDPTASRVDHTCIRYPAFPREPAVLVRLIKHIYKRLHTHGCTLLKPYGISPPEYEILMMLYGTPAQAITPTEVAEAASEKPANITRLTDQLCEKGLITRSTSPDDRRKIVLTLLPAGLALIESLLPDVCTLVNAETASMSEAEQVRLEKLLKKLLHGVDAISE</sequence>
<dbReference type="Proteomes" id="UP000008851">
    <property type="component" value="Chromosome"/>
</dbReference>
<reference evidence="2 3" key="1">
    <citation type="journal article" date="2011" name="J. Bacteriol.">
        <title>Two new complete genome sequences offer insight into host and tissue specificity of plant pathogenic Xanthomonas spp.</title>
        <authorList>
            <person name="Bogdanove A.J."/>
            <person name="Koebnik R."/>
            <person name="Lu H."/>
            <person name="Furutani A."/>
            <person name="Angiuoli S.V."/>
            <person name="Patil P.B."/>
            <person name="Van Sluys M.A."/>
            <person name="Ryan R.P."/>
            <person name="Meyer D.F."/>
            <person name="Han S.W."/>
            <person name="Aparna G."/>
            <person name="Rajaram M."/>
            <person name="Delcher A.L."/>
            <person name="Phillippy A.M."/>
            <person name="Puiu D."/>
            <person name="Schatz M.C."/>
            <person name="Shumway M."/>
            <person name="Sommer D.D."/>
            <person name="Trapnell C."/>
            <person name="Benahmed F."/>
            <person name="Dimitrov G."/>
            <person name="Madupu R."/>
            <person name="Radune D."/>
            <person name="Sullivan S."/>
            <person name="Jha G."/>
            <person name="Ishihara H."/>
            <person name="Lee S.W."/>
            <person name="Pandey A."/>
            <person name="Sharma V."/>
            <person name="Sriariyanun M."/>
            <person name="Szurek B."/>
            <person name="Vera-Cruz C.M."/>
            <person name="Dorman K.S."/>
            <person name="Ronald P.C."/>
            <person name="Verdier V."/>
            <person name="Dow J.M."/>
            <person name="Sonti R.V."/>
            <person name="Tsuge S."/>
            <person name="Brendel V.P."/>
            <person name="Rabinowicz P.D."/>
            <person name="Leach J.E."/>
            <person name="White F.F."/>
            <person name="Salzberg S.L."/>
        </authorList>
    </citation>
    <scope>NUCLEOTIDE SEQUENCE [LARGE SCALE GENOMIC DNA]</scope>
    <source>
        <strain evidence="2 3">BLS256</strain>
    </source>
</reference>
<dbReference type="Pfam" id="PF01047">
    <property type="entry name" value="MarR"/>
    <property type="match status" value="1"/>
</dbReference>